<keyword evidence="3" id="KW-0808">Transferase</keyword>
<dbReference type="InterPro" id="IPR045378">
    <property type="entry name" value="LNT_N"/>
</dbReference>
<keyword evidence="3" id="KW-0449">Lipoprotein</keyword>
<evidence type="ECO:0000256" key="1">
    <source>
        <dbReference type="SAM" id="Phobius"/>
    </source>
</evidence>
<reference evidence="3 4" key="1">
    <citation type="submission" date="2018-06" db="EMBL/GenBank/DDBJ databases">
        <authorList>
            <consortium name="Pathogen Informatics"/>
            <person name="Doyle S."/>
        </authorList>
    </citation>
    <scope>NUCLEOTIDE SEQUENCE [LARGE SCALE GENOMIC DNA]</scope>
    <source>
        <strain evidence="3 4">NCTC8261</strain>
    </source>
</reference>
<feature type="transmembrane region" description="Helical" evidence="1">
    <location>
        <begin position="30"/>
        <end position="47"/>
    </location>
</feature>
<sequence>MLTGFPWLQFGYSQVDGPLKGLAPVMGVEAINFLLMMVSGLLALALATRNWRPLAVAVILFALPFPLRYIQWFTLEPAKATQVSLVQGDIPQSLKWDENQLLNTLKFISTKLAQS</sequence>
<dbReference type="PANTHER" id="PTHR38686">
    <property type="entry name" value="APOLIPOPROTEIN N-ACYLTRANSFERASE"/>
    <property type="match status" value="1"/>
</dbReference>
<keyword evidence="1" id="KW-1133">Transmembrane helix</keyword>
<gene>
    <name evidence="3" type="primary">lnt_1</name>
    <name evidence="3" type="ORF">NCTC8261_05111</name>
</gene>
<keyword evidence="1" id="KW-0812">Transmembrane</keyword>
<dbReference type="AlphaFoldDB" id="A0A379WXU6"/>
<dbReference type="Proteomes" id="UP000254712">
    <property type="component" value="Unassembled WGS sequence"/>
</dbReference>
<feature type="domain" description="Apolipoprotein N-acyltransferase N-terminal" evidence="2">
    <location>
        <begin position="2"/>
        <end position="41"/>
    </location>
</feature>
<evidence type="ECO:0000313" key="3">
    <source>
        <dbReference type="EMBL" id="SUH38770.1"/>
    </source>
</evidence>
<proteinExistence type="predicted"/>
<dbReference type="GO" id="GO:0016020">
    <property type="term" value="C:membrane"/>
    <property type="evidence" value="ECO:0007669"/>
    <property type="project" value="InterPro"/>
</dbReference>
<dbReference type="GO" id="GO:0042158">
    <property type="term" value="P:lipoprotein biosynthetic process"/>
    <property type="evidence" value="ECO:0007669"/>
    <property type="project" value="InterPro"/>
</dbReference>
<dbReference type="Pfam" id="PF20154">
    <property type="entry name" value="LNT_N"/>
    <property type="match status" value="1"/>
</dbReference>
<name>A0A379WXU6_SALET</name>
<dbReference type="EC" id="2.3.1.-" evidence="3"/>
<accession>A0A379WXU6</accession>
<organism evidence="3 4">
    <name type="scientific">Salmonella enterica I</name>
    <dbReference type="NCBI Taxonomy" id="59201"/>
    <lineage>
        <taxon>Bacteria</taxon>
        <taxon>Pseudomonadati</taxon>
        <taxon>Pseudomonadota</taxon>
        <taxon>Gammaproteobacteria</taxon>
        <taxon>Enterobacterales</taxon>
        <taxon>Enterobacteriaceae</taxon>
        <taxon>Salmonella</taxon>
    </lineage>
</organism>
<keyword evidence="1" id="KW-0472">Membrane</keyword>
<dbReference type="GO" id="GO:0016410">
    <property type="term" value="F:N-acyltransferase activity"/>
    <property type="evidence" value="ECO:0007669"/>
    <property type="project" value="InterPro"/>
</dbReference>
<dbReference type="InterPro" id="IPR004563">
    <property type="entry name" value="Apolipo_AcylTrfase"/>
</dbReference>
<feature type="transmembrane region" description="Helical" evidence="1">
    <location>
        <begin position="54"/>
        <end position="75"/>
    </location>
</feature>
<protein>
    <submittedName>
        <fullName evidence="3">Apolipoprotein N-acyltransferase</fullName>
        <ecNumber evidence="3">2.3.1.-</ecNumber>
    </submittedName>
</protein>
<keyword evidence="3" id="KW-0012">Acyltransferase</keyword>
<evidence type="ECO:0000313" key="4">
    <source>
        <dbReference type="Proteomes" id="UP000254712"/>
    </source>
</evidence>
<dbReference type="EMBL" id="UGXT01000002">
    <property type="protein sequence ID" value="SUH38770.1"/>
    <property type="molecule type" value="Genomic_DNA"/>
</dbReference>
<dbReference type="PANTHER" id="PTHR38686:SF1">
    <property type="entry name" value="APOLIPOPROTEIN N-ACYLTRANSFERASE"/>
    <property type="match status" value="1"/>
</dbReference>
<evidence type="ECO:0000259" key="2">
    <source>
        <dbReference type="Pfam" id="PF20154"/>
    </source>
</evidence>